<dbReference type="AlphaFoldDB" id="A0A8J4DMS1"/>
<dbReference type="PANTHER" id="PTHR43711:SF1">
    <property type="entry name" value="HISTIDINE KINASE 1"/>
    <property type="match status" value="1"/>
</dbReference>
<dbReference type="Gene3D" id="3.30.565.10">
    <property type="entry name" value="Histidine kinase-like ATPase, C-terminal domain"/>
    <property type="match status" value="1"/>
</dbReference>
<feature type="coiled-coil region" evidence="8">
    <location>
        <begin position="158"/>
        <end position="185"/>
    </location>
</feature>
<evidence type="ECO:0000256" key="8">
    <source>
        <dbReference type="SAM" id="Coils"/>
    </source>
</evidence>
<evidence type="ECO:0000256" key="3">
    <source>
        <dbReference type="ARBA" id="ARBA00012438"/>
    </source>
</evidence>
<dbReference type="InterPro" id="IPR003018">
    <property type="entry name" value="GAF"/>
</dbReference>
<dbReference type="SMART" id="SM00388">
    <property type="entry name" value="HisKA"/>
    <property type="match status" value="1"/>
</dbReference>
<dbReference type="Proteomes" id="UP000652013">
    <property type="component" value="Unassembled WGS sequence"/>
</dbReference>
<dbReference type="InterPro" id="IPR004358">
    <property type="entry name" value="Sig_transdc_His_kin-like_C"/>
</dbReference>
<dbReference type="PANTHER" id="PTHR43711">
    <property type="entry name" value="TWO-COMPONENT HISTIDINE KINASE"/>
    <property type="match status" value="1"/>
</dbReference>
<dbReference type="RefSeq" id="WP_203941641.1">
    <property type="nucleotide sequence ID" value="NZ_BAAAGJ010000015.1"/>
</dbReference>
<dbReference type="InterPro" id="IPR036890">
    <property type="entry name" value="HATPase_C_sf"/>
</dbReference>
<dbReference type="CDD" id="cd00082">
    <property type="entry name" value="HisKA"/>
    <property type="match status" value="1"/>
</dbReference>
<name>A0A8J4DMS1_9ACTN</name>
<dbReference type="Gene3D" id="1.10.287.130">
    <property type="match status" value="1"/>
</dbReference>
<dbReference type="GO" id="GO:0000155">
    <property type="term" value="F:phosphorelay sensor kinase activity"/>
    <property type="evidence" value="ECO:0007669"/>
    <property type="project" value="InterPro"/>
</dbReference>
<evidence type="ECO:0000256" key="4">
    <source>
        <dbReference type="ARBA" id="ARBA00022553"/>
    </source>
</evidence>
<dbReference type="InterPro" id="IPR036097">
    <property type="entry name" value="HisK_dim/P_sf"/>
</dbReference>
<accession>A0A8J4DMS1</accession>
<dbReference type="SUPFAM" id="SSF55874">
    <property type="entry name" value="ATPase domain of HSP90 chaperone/DNA topoisomerase II/histidine kinase"/>
    <property type="match status" value="1"/>
</dbReference>
<dbReference type="InterPro" id="IPR003661">
    <property type="entry name" value="HisK_dim/P_dom"/>
</dbReference>
<evidence type="ECO:0000256" key="5">
    <source>
        <dbReference type="ARBA" id="ARBA00022679"/>
    </source>
</evidence>
<evidence type="ECO:0000313" key="10">
    <source>
        <dbReference type="EMBL" id="GIJ06465.1"/>
    </source>
</evidence>
<dbReference type="InterPro" id="IPR003594">
    <property type="entry name" value="HATPase_dom"/>
</dbReference>
<dbReference type="GO" id="GO:0005886">
    <property type="term" value="C:plasma membrane"/>
    <property type="evidence" value="ECO:0007669"/>
    <property type="project" value="UniProtKB-SubCell"/>
</dbReference>
<protein>
    <recommendedName>
        <fullName evidence="3">histidine kinase</fullName>
        <ecNumber evidence="3">2.7.13.3</ecNumber>
    </recommendedName>
</protein>
<keyword evidence="4" id="KW-0597">Phosphoprotein</keyword>
<proteinExistence type="predicted"/>
<keyword evidence="8" id="KW-0175">Coiled coil</keyword>
<dbReference type="Gene3D" id="3.30.450.40">
    <property type="match status" value="1"/>
</dbReference>
<evidence type="ECO:0000256" key="7">
    <source>
        <dbReference type="ARBA" id="ARBA00023012"/>
    </source>
</evidence>
<keyword evidence="5" id="KW-0808">Transferase</keyword>
<evidence type="ECO:0000313" key="11">
    <source>
        <dbReference type="Proteomes" id="UP000652013"/>
    </source>
</evidence>
<dbReference type="EMBL" id="BOOY01000042">
    <property type="protein sequence ID" value="GIJ06465.1"/>
    <property type="molecule type" value="Genomic_DNA"/>
</dbReference>
<comment type="subcellular location">
    <subcellularLocation>
        <location evidence="2">Cell membrane</location>
    </subcellularLocation>
</comment>
<dbReference type="InterPro" id="IPR029016">
    <property type="entry name" value="GAF-like_dom_sf"/>
</dbReference>
<evidence type="ECO:0000256" key="1">
    <source>
        <dbReference type="ARBA" id="ARBA00000085"/>
    </source>
</evidence>
<dbReference type="Pfam" id="PF01590">
    <property type="entry name" value="GAF"/>
    <property type="match status" value="1"/>
</dbReference>
<keyword evidence="11" id="KW-1185">Reference proteome</keyword>
<feature type="domain" description="Histidine kinase" evidence="9">
    <location>
        <begin position="185"/>
        <end position="405"/>
    </location>
</feature>
<evidence type="ECO:0000259" key="9">
    <source>
        <dbReference type="PROSITE" id="PS50109"/>
    </source>
</evidence>
<dbReference type="Pfam" id="PF00512">
    <property type="entry name" value="HisKA"/>
    <property type="match status" value="1"/>
</dbReference>
<dbReference type="SUPFAM" id="SSF55781">
    <property type="entry name" value="GAF domain-like"/>
    <property type="match status" value="1"/>
</dbReference>
<keyword evidence="7" id="KW-0902">Two-component regulatory system</keyword>
<dbReference type="EC" id="2.7.13.3" evidence="3"/>
<reference evidence="10" key="1">
    <citation type="submission" date="2021-01" db="EMBL/GenBank/DDBJ databases">
        <title>Whole genome shotgun sequence of Spirilliplanes yamanashiensis NBRC 15828.</title>
        <authorList>
            <person name="Komaki H."/>
            <person name="Tamura T."/>
        </authorList>
    </citation>
    <scope>NUCLEOTIDE SEQUENCE</scope>
    <source>
        <strain evidence="10">NBRC 15828</strain>
    </source>
</reference>
<dbReference type="Pfam" id="PF02518">
    <property type="entry name" value="HATPase_c"/>
    <property type="match status" value="1"/>
</dbReference>
<comment type="caution">
    <text evidence="10">The sequence shown here is derived from an EMBL/GenBank/DDBJ whole genome shotgun (WGS) entry which is preliminary data.</text>
</comment>
<dbReference type="CDD" id="cd00075">
    <property type="entry name" value="HATPase"/>
    <property type="match status" value="1"/>
</dbReference>
<comment type="catalytic activity">
    <reaction evidence="1">
        <text>ATP + protein L-histidine = ADP + protein N-phospho-L-histidine.</text>
        <dbReference type="EC" id="2.7.13.3"/>
    </reaction>
</comment>
<organism evidence="10 11">
    <name type="scientific">Spirilliplanes yamanashiensis</name>
    <dbReference type="NCBI Taxonomy" id="42233"/>
    <lineage>
        <taxon>Bacteria</taxon>
        <taxon>Bacillati</taxon>
        <taxon>Actinomycetota</taxon>
        <taxon>Actinomycetes</taxon>
        <taxon>Micromonosporales</taxon>
        <taxon>Micromonosporaceae</taxon>
        <taxon>Spirilliplanes</taxon>
    </lineage>
</organism>
<dbReference type="SMART" id="SM00065">
    <property type="entry name" value="GAF"/>
    <property type="match status" value="1"/>
</dbReference>
<dbReference type="PRINTS" id="PR00344">
    <property type="entry name" value="BCTRLSENSOR"/>
</dbReference>
<gene>
    <name evidence="10" type="ORF">Sya03_58170</name>
</gene>
<evidence type="ECO:0000256" key="6">
    <source>
        <dbReference type="ARBA" id="ARBA00022777"/>
    </source>
</evidence>
<dbReference type="InterPro" id="IPR050736">
    <property type="entry name" value="Sensor_HK_Regulatory"/>
</dbReference>
<dbReference type="SMART" id="SM00387">
    <property type="entry name" value="HATPase_c"/>
    <property type="match status" value="1"/>
</dbReference>
<keyword evidence="6 10" id="KW-0418">Kinase</keyword>
<dbReference type="SUPFAM" id="SSF47384">
    <property type="entry name" value="Homodimeric domain of signal transducing histidine kinase"/>
    <property type="match status" value="1"/>
</dbReference>
<sequence length="405" mass="42809">MKAPLPHDEPGRLAALAEAAVLDTPAEPAFDEIAGVAAETCAAPVSLVTLIDAHRQWFKARIGTRVSETPRDLAMCAHTITVPGLLEVPDTAADPRSAGNPLLTASGIRHYAGAPVVLQDGHAVGSVCVVGEEPRTLGPRERRTLRLLADHAGSLLDRRRQEGRARAAEERLHELERLKATFLATVDHELRTPLSSLSGRLEVLLDSLDDLTPEVVAKHLGVMRRNADRLRHLTDDVSLVAQLDQGGVRLTPAPTDLAAVVRRAVAACEPLAARRGVPVHAVTGAAPVPLTADENRLLQALRHLVVNAITFTVGGGEVVVTVDGSDGTVARIRVADQGIGIPPPLLPRLFEPFQRAPAAYDLVAQGLGLGLTTVRGIVDAHGGTIDVDSAPGVGTTVRMCLPRHP</sequence>
<dbReference type="PROSITE" id="PS50109">
    <property type="entry name" value="HIS_KIN"/>
    <property type="match status" value="1"/>
</dbReference>
<evidence type="ECO:0000256" key="2">
    <source>
        <dbReference type="ARBA" id="ARBA00004236"/>
    </source>
</evidence>
<dbReference type="InterPro" id="IPR005467">
    <property type="entry name" value="His_kinase_dom"/>
</dbReference>